<proteinExistence type="inferred from homology"/>
<sequence>MNKIVKNAIILTLITLVSGIGLGFVYEITKEPIAQAQDAAKKEAWQEVFPEASSSDFEEIDVDAKAADKAIKDLGVKATIDEVCTVKGGEAGYIVTATDKEGYGGDIKITVGITSDGTVSGISILSISETAGLGMKATEPVFYKQYEGKQTDKFVVSKDGGDGEPIDALSGATITSRAVTGAVNAALGYYQNAF</sequence>
<evidence type="ECO:0000256" key="6">
    <source>
        <dbReference type="HAMAP-Rule" id="MF_00479"/>
    </source>
</evidence>
<comment type="subcellular location">
    <subcellularLocation>
        <location evidence="6">Cell membrane</location>
        <topology evidence="6">Single-pass membrane protein</topology>
    </subcellularLocation>
</comment>
<comment type="caution">
    <text evidence="8">The sequence shown here is derived from an EMBL/GenBank/DDBJ whole genome shotgun (WGS) entry which is preliminary data.</text>
</comment>
<dbReference type="Gene3D" id="3.90.1010.20">
    <property type="match status" value="1"/>
</dbReference>
<dbReference type="HAMAP" id="MF_00479">
    <property type="entry name" value="RsxG_RnfG"/>
    <property type="match status" value="1"/>
</dbReference>
<accession>A0A4R4FFM8</accession>
<evidence type="ECO:0000313" key="9">
    <source>
        <dbReference type="Proteomes" id="UP000295710"/>
    </source>
</evidence>
<keyword evidence="4 6" id="KW-0288">FMN</keyword>
<dbReference type="InterPro" id="IPR010209">
    <property type="entry name" value="Ion_transpt_RnfG/RsxG"/>
</dbReference>
<organism evidence="8 9">
    <name type="scientific">Extibacter muris</name>
    <dbReference type="NCBI Taxonomy" id="1796622"/>
    <lineage>
        <taxon>Bacteria</taxon>
        <taxon>Bacillati</taxon>
        <taxon>Bacillota</taxon>
        <taxon>Clostridia</taxon>
        <taxon>Lachnospirales</taxon>
        <taxon>Lachnospiraceae</taxon>
        <taxon>Extibacter</taxon>
    </lineage>
</organism>
<name>A0A4R4FFM8_9FIRM</name>
<comment type="subunit">
    <text evidence="6">The complex is composed of six subunits: RnfA, RnfB, RnfC, RnfD, RnfE and RnfG.</text>
</comment>
<evidence type="ECO:0000256" key="3">
    <source>
        <dbReference type="ARBA" id="ARBA00022630"/>
    </source>
</evidence>
<dbReference type="EMBL" id="SMMX01000004">
    <property type="protein sequence ID" value="TDA22385.1"/>
    <property type="molecule type" value="Genomic_DNA"/>
</dbReference>
<dbReference type="PANTHER" id="PTHR36118">
    <property type="entry name" value="ION-TRANSLOCATING OXIDOREDUCTASE COMPLEX SUBUNIT G"/>
    <property type="match status" value="1"/>
</dbReference>
<evidence type="ECO:0000259" key="7">
    <source>
        <dbReference type="SMART" id="SM00900"/>
    </source>
</evidence>
<evidence type="ECO:0000256" key="1">
    <source>
        <dbReference type="ARBA" id="ARBA00022448"/>
    </source>
</evidence>
<dbReference type="GO" id="GO:0005886">
    <property type="term" value="C:plasma membrane"/>
    <property type="evidence" value="ECO:0007669"/>
    <property type="project" value="UniProtKB-SubCell"/>
</dbReference>
<evidence type="ECO:0000256" key="4">
    <source>
        <dbReference type="ARBA" id="ARBA00022643"/>
    </source>
</evidence>
<feature type="domain" description="FMN-binding" evidence="7">
    <location>
        <begin position="102"/>
        <end position="190"/>
    </location>
</feature>
<dbReference type="InterPro" id="IPR007329">
    <property type="entry name" value="FMN-bd"/>
</dbReference>
<keyword evidence="6" id="KW-0472">Membrane</keyword>
<keyword evidence="6" id="KW-1003">Cell membrane</keyword>
<keyword evidence="3 6" id="KW-0285">Flavoprotein</keyword>
<evidence type="ECO:0000313" key="8">
    <source>
        <dbReference type="EMBL" id="TDA22385.1"/>
    </source>
</evidence>
<dbReference type="Pfam" id="PF04205">
    <property type="entry name" value="FMN_bind"/>
    <property type="match status" value="1"/>
</dbReference>
<dbReference type="EC" id="7.-.-.-" evidence="6"/>
<dbReference type="GO" id="GO:0009055">
    <property type="term" value="F:electron transfer activity"/>
    <property type="evidence" value="ECO:0007669"/>
    <property type="project" value="InterPro"/>
</dbReference>
<keyword evidence="2 6" id="KW-0597">Phosphoprotein</keyword>
<gene>
    <name evidence="6" type="primary">rnfG</name>
    <name evidence="8" type="ORF">E1963_06415</name>
</gene>
<protein>
    <recommendedName>
        <fullName evidence="6">Ion-translocating oxidoreductase complex subunit G</fullName>
        <ecNumber evidence="6">7.-.-.-</ecNumber>
    </recommendedName>
    <alternativeName>
        <fullName evidence="6">Rnf electron transport complex subunit G</fullName>
    </alternativeName>
</protein>
<dbReference type="GO" id="GO:0010181">
    <property type="term" value="F:FMN binding"/>
    <property type="evidence" value="ECO:0007669"/>
    <property type="project" value="InterPro"/>
</dbReference>
<evidence type="ECO:0000256" key="5">
    <source>
        <dbReference type="ARBA" id="ARBA00022982"/>
    </source>
</evidence>
<dbReference type="NCBIfam" id="TIGR01947">
    <property type="entry name" value="rnfG"/>
    <property type="match status" value="1"/>
</dbReference>
<keyword evidence="6" id="KW-1133">Transmembrane helix</keyword>
<keyword evidence="9" id="KW-1185">Reference proteome</keyword>
<keyword evidence="6" id="KW-0812">Transmembrane</keyword>
<comment type="cofactor">
    <cofactor evidence="6">
        <name>FMN</name>
        <dbReference type="ChEBI" id="CHEBI:58210"/>
    </cofactor>
</comment>
<dbReference type="Proteomes" id="UP000295710">
    <property type="component" value="Unassembled WGS sequence"/>
</dbReference>
<dbReference type="PANTHER" id="PTHR36118:SF1">
    <property type="entry name" value="ION-TRANSLOCATING OXIDOREDUCTASE COMPLEX SUBUNIT G"/>
    <property type="match status" value="1"/>
</dbReference>
<evidence type="ECO:0000256" key="2">
    <source>
        <dbReference type="ARBA" id="ARBA00022553"/>
    </source>
</evidence>
<feature type="modified residue" description="FMN phosphoryl threonine" evidence="6">
    <location>
        <position position="173"/>
    </location>
</feature>
<dbReference type="RefSeq" id="WP_132276407.1">
    <property type="nucleotide sequence ID" value="NZ_JAOBST010000024.1"/>
</dbReference>
<dbReference type="SMART" id="SM00900">
    <property type="entry name" value="FMN_bind"/>
    <property type="match status" value="1"/>
</dbReference>
<comment type="similarity">
    <text evidence="6">Belongs to the RnfG family.</text>
</comment>
<keyword evidence="5 6" id="KW-0249">Electron transport</keyword>
<dbReference type="GO" id="GO:0022900">
    <property type="term" value="P:electron transport chain"/>
    <property type="evidence" value="ECO:0007669"/>
    <property type="project" value="UniProtKB-UniRule"/>
</dbReference>
<comment type="function">
    <text evidence="6">Part of a membrane-bound complex that couples electron transfer with translocation of ions across the membrane.</text>
</comment>
<keyword evidence="6" id="KW-1278">Translocase</keyword>
<keyword evidence="1 6" id="KW-0813">Transport</keyword>
<dbReference type="AlphaFoldDB" id="A0A4R4FFM8"/>
<dbReference type="PIRSF" id="PIRSF006091">
    <property type="entry name" value="E_trnsport_RnfG"/>
    <property type="match status" value="1"/>
</dbReference>
<reference evidence="8 9" key="1">
    <citation type="journal article" date="2016" name="Nat. Microbiol.">
        <title>The Mouse Intestinal Bacterial Collection (miBC) provides host-specific insight into cultured diversity and functional potential of the gut microbiota.</title>
        <authorList>
            <person name="Lagkouvardos I."/>
            <person name="Pukall R."/>
            <person name="Abt B."/>
            <person name="Foesel B.U."/>
            <person name="Meier-Kolthoff J.P."/>
            <person name="Kumar N."/>
            <person name="Bresciani A."/>
            <person name="Martinez I."/>
            <person name="Just S."/>
            <person name="Ziegler C."/>
            <person name="Brugiroux S."/>
            <person name="Garzetti D."/>
            <person name="Wenning M."/>
            <person name="Bui T.P."/>
            <person name="Wang J."/>
            <person name="Hugenholtz F."/>
            <person name="Plugge C.M."/>
            <person name="Peterson D.A."/>
            <person name="Hornef M.W."/>
            <person name="Baines J.F."/>
            <person name="Smidt H."/>
            <person name="Walter J."/>
            <person name="Kristiansen K."/>
            <person name="Nielsen H.B."/>
            <person name="Haller D."/>
            <person name="Overmann J."/>
            <person name="Stecher B."/>
            <person name="Clavel T."/>
        </authorList>
    </citation>
    <scope>NUCLEOTIDE SEQUENCE [LARGE SCALE GENOMIC DNA]</scope>
    <source>
        <strain evidence="8 9">DSM 28560</strain>
    </source>
</reference>